<keyword evidence="4" id="KW-1003">Cell membrane</keyword>
<feature type="transmembrane region" description="Helical" evidence="8">
    <location>
        <begin position="60"/>
        <end position="82"/>
    </location>
</feature>
<evidence type="ECO:0000256" key="7">
    <source>
        <dbReference type="ARBA" id="ARBA00023136"/>
    </source>
</evidence>
<keyword evidence="7 8" id="KW-0472">Membrane</keyword>
<evidence type="ECO:0000256" key="4">
    <source>
        <dbReference type="ARBA" id="ARBA00022475"/>
    </source>
</evidence>
<evidence type="ECO:0000313" key="10">
    <source>
        <dbReference type="Proteomes" id="UP000597761"/>
    </source>
</evidence>
<protein>
    <submittedName>
        <fullName evidence="9">Membrane protein</fullName>
    </submittedName>
</protein>
<evidence type="ECO:0000256" key="6">
    <source>
        <dbReference type="ARBA" id="ARBA00022989"/>
    </source>
</evidence>
<evidence type="ECO:0000256" key="1">
    <source>
        <dbReference type="ARBA" id="ARBA00004651"/>
    </source>
</evidence>
<keyword evidence="5 8" id="KW-0812">Transmembrane</keyword>
<dbReference type="InterPro" id="IPR007208">
    <property type="entry name" value="MrpF/PhaF-like"/>
</dbReference>
<evidence type="ECO:0000256" key="5">
    <source>
        <dbReference type="ARBA" id="ARBA00022692"/>
    </source>
</evidence>
<keyword evidence="3" id="KW-0813">Transport</keyword>
<dbReference type="EMBL" id="BMJI01000001">
    <property type="protein sequence ID" value="GGC80381.1"/>
    <property type="molecule type" value="Genomic_DNA"/>
</dbReference>
<proteinExistence type="inferred from homology"/>
<keyword evidence="10" id="KW-1185">Reference proteome</keyword>
<dbReference type="PANTHER" id="PTHR34702:SF1">
    <property type="entry name" value="NA(+)_H(+) ANTIPORTER SUBUNIT F"/>
    <property type="match status" value="1"/>
</dbReference>
<keyword evidence="6 8" id="KW-1133">Transmembrane helix</keyword>
<evidence type="ECO:0000256" key="3">
    <source>
        <dbReference type="ARBA" id="ARBA00022448"/>
    </source>
</evidence>
<reference evidence="10" key="1">
    <citation type="journal article" date="2019" name="Int. J. Syst. Evol. Microbiol.">
        <title>The Global Catalogue of Microorganisms (GCM) 10K type strain sequencing project: providing services to taxonomists for standard genome sequencing and annotation.</title>
        <authorList>
            <consortium name="The Broad Institute Genomics Platform"/>
            <consortium name="The Broad Institute Genome Sequencing Center for Infectious Disease"/>
            <person name="Wu L."/>
            <person name="Ma J."/>
        </authorList>
    </citation>
    <scope>NUCLEOTIDE SEQUENCE [LARGE SCALE GENOMIC DNA]</scope>
    <source>
        <strain evidence="10">CGMCC 1.15480</strain>
    </source>
</reference>
<dbReference type="PANTHER" id="PTHR34702">
    <property type="entry name" value="NA(+)/H(+) ANTIPORTER SUBUNIT F1"/>
    <property type="match status" value="1"/>
</dbReference>
<dbReference type="Pfam" id="PF04066">
    <property type="entry name" value="MrpF_PhaF"/>
    <property type="match status" value="1"/>
</dbReference>
<organism evidence="9 10">
    <name type="scientific">Tersicoccus solisilvae</name>
    <dbReference type="NCBI Taxonomy" id="1882339"/>
    <lineage>
        <taxon>Bacteria</taxon>
        <taxon>Bacillati</taxon>
        <taxon>Actinomycetota</taxon>
        <taxon>Actinomycetes</taxon>
        <taxon>Micrococcales</taxon>
        <taxon>Micrococcaceae</taxon>
        <taxon>Tersicoccus</taxon>
    </lineage>
</organism>
<evidence type="ECO:0000256" key="8">
    <source>
        <dbReference type="SAM" id="Phobius"/>
    </source>
</evidence>
<gene>
    <name evidence="9" type="ORF">GCM10011512_03900</name>
</gene>
<comment type="caution">
    <text evidence="9">The sequence shown here is derived from an EMBL/GenBank/DDBJ whole genome shotgun (WGS) entry which is preliminary data.</text>
</comment>
<name>A0ABQ1NMN6_9MICC</name>
<feature type="transmembrane region" description="Helical" evidence="8">
    <location>
        <begin position="34"/>
        <end position="53"/>
    </location>
</feature>
<evidence type="ECO:0000256" key="2">
    <source>
        <dbReference type="ARBA" id="ARBA00009212"/>
    </source>
</evidence>
<comment type="subcellular location">
    <subcellularLocation>
        <location evidence="1">Cell membrane</location>
        <topology evidence="1">Multi-pass membrane protein</topology>
    </subcellularLocation>
</comment>
<accession>A0ABQ1NMN6</accession>
<dbReference type="Proteomes" id="UP000597761">
    <property type="component" value="Unassembled WGS sequence"/>
</dbReference>
<comment type="similarity">
    <text evidence="2">Belongs to the CPA3 antiporters (TC 2.A.63) subunit F family.</text>
</comment>
<sequence>MFVAVVISAVMLVIAAAGAIYRLGRGPSLLDRVLAADVMLVIIVSAVAVDAVYRRSTDSVPLMATITIVGFIGSVAVARFVASRR</sequence>
<evidence type="ECO:0000313" key="9">
    <source>
        <dbReference type="EMBL" id="GGC80381.1"/>
    </source>
</evidence>